<feature type="transmembrane region" description="Helical" evidence="1">
    <location>
        <begin position="12"/>
        <end position="31"/>
    </location>
</feature>
<dbReference type="PANTHER" id="PTHR33264">
    <property type="entry name" value="EXPRESSED PROTEIN"/>
    <property type="match status" value="1"/>
</dbReference>
<keyword evidence="1" id="KW-1133">Transmembrane helix</keyword>
<dbReference type="PANTHER" id="PTHR33264:SF27">
    <property type="entry name" value="TRANSMEMBRANE PROTEIN"/>
    <property type="match status" value="1"/>
</dbReference>
<keyword evidence="3" id="KW-1185">Reference proteome</keyword>
<evidence type="ECO:0000313" key="3">
    <source>
        <dbReference type="Proteomes" id="UP001415857"/>
    </source>
</evidence>
<sequence length="156" mass="18192">MEDWNTLAADCVVISCCCQCLILQVVVFILLKLPYKLIRKTKEYAKKKLRHRKREEKMIETVERRFKDEFLGIHGGSVRFKVDGSPINMEGHGCGKCMEEAEKVLEELCQQGEFAFGSFWGREESESFQTYVAKQEFESNVVEYHLIEMIDSFSYP</sequence>
<proteinExistence type="predicted"/>
<evidence type="ECO:0000256" key="1">
    <source>
        <dbReference type="SAM" id="Phobius"/>
    </source>
</evidence>
<comment type="caution">
    <text evidence="2">The sequence shown here is derived from an EMBL/GenBank/DDBJ whole genome shotgun (WGS) entry which is preliminary data.</text>
</comment>
<organism evidence="2 3">
    <name type="scientific">Liquidambar formosana</name>
    <name type="common">Formosan gum</name>
    <dbReference type="NCBI Taxonomy" id="63359"/>
    <lineage>
        <taxon>Eukaryota</taxon>
        <taxon>Viridiplantae</taxon>
        <taxon>Streptophyta</taxon>
        <taxon>Embryophyta</taxon>
        <taxon>Tracheophyta</taxon>
        <taxon>Spermatophyta</taxon>
        <taxon>Magnoliopsida</taxon>
        <taxon>eudicotyledons</taxon>
        <taxon>Gunneridae</taxon>
        <taxon>Pentapetalae</taxon>
        <taxon>Saxifragales</taxon>
        <taxon>Altingiaceae</taxon>
        <taxon>Liquidambar</taxon>
    </lineage>
</organism>
<gene>
    <name evidence="2" type="ORF">L1049_007181</name>
</gene>
<dbReference type="Proteomes" id="UP001415857">
    <property type="component" value="Unassembled WGS sequence"/>
</dbReference>
<dbReference type="AlphaFoldDB" id="A0AAP0RGT0"/>
<keyword evidence="1" id="KW-0812">Transmembrane</keyword>
<evidence type="ECO:0000313" key="2">
    <source>
        <dbReference type="EMBL" id="KAK9277635.1"/>
    </source>
</evidence>
<dbReference type="EMBL" id="JBBPBK010000010">
    <property type="protein sequence ID" value="KAK9277635.1"/>
    <property type="molecule type" value="Genomic_DNA"/>
</dbReference>
<name>A0AAP0RGT0_LIQFO</name>
<protein>
    <submittedName>
        <fullName evidence="2">Uncharacterized protein</fullName>
    </submittedName>
</protein>
<reference evidence="2 3" key="1">
    <citation type="journal article" date="2024" name="Plant J.">
        <title>Genome sequences and population genomics reveal climatic adaptation and genomic divergence between two closely related sweetgum species.</title>
        <authorList>
            <person name="Xu W.Q."/>
            <person name="Ren C.Q."/>
            <person name="Zhang X.Y."/>
            <person name="Comes H.P."/>
            <person name="Liu X.H."/>
            <person name="Li Y.G."/>
            <person name="Kettle C.J."/>
            <person name="Jalonen R."/>
            <person name="Gaisberger H."/>
            <person name="Ma Y.Z."/>
            <person name="Qiu Y.X."/>
        </authorList>
    </citation>
    <scope>NUCLEOTIDE SEQUENCE [LARGE SCALE GENOMIC DNA]</scope>
    <source>
        <strain evidence="2">Hangzhou</strain>
    </source>
</reference>
<accession>A0AAP0RGT0</accession>
<keyword evidence="1" id="KW-0472">Membrane</keyword>